<dbReference type="Proteomes" id="UP001597267">
    <property type="component" value="Unassembled WGS sequence"/>
</dbReference>
<dbReference type="PANTHER" id="PTHR10953:SF102">
    <property type="entry name" value="ADENYLYLTRANSFERASE AND SULFURTRANSFERASE MOCS3"/>
    <property type="match status" value="1"/>
</dbReference>
<dbReference type="InterPro" id="IPR000594">
    <property type="entry name" value="ThiF_NAD_FAD-bd"/>
</dbReference>
<sequence>MNTNTNLDSLARYDRQMRVKQIGQNGQTNIRQARVLLIGAGALGSYCAELLARAGVGALEIFDPDIVSLTNLQRQTLFTEADAASDTFKVEAVQKALAAINSEVAVTVHPYELSESRFQDLPAFDLAIDCTDNFQVRDLLNQLALKYNFDFIFGSCAGVSGNVMAVDPKNGPCLHCLFPNIEALKKTDCDLLGVNTALIPLVSGLQVSLALKYLTAKKEVAFNQLITIDNWRMTQQKFTVLKNPNCKACSQPTTQITEDYQNTMKVLCGTNVYSIYLDASLNLTTMKQFLTAQKITFTANPLCVQFVWQDLNLTYFKNHKLFIYDAPDKTSALTIYDTLTQRLQQTQEAKKHAQSSNSNS</sequence>
<dbReference type="PANTHER" id="PTHR10953">
    <property type="entry name" value="UBIQUITIN-ACTIVATING ENZYME E1"/>
    <property type="match status" value="1"/>
</dbReference>
<dbReference type="CDD" id="cd00757">
    <property type="entry name" value="ThiF_MoeB_HesA_family"/>
    <property type="match status" value="1"/>
</dbReference>
<dbReference type="InterPro" id="IPR035985">
    <property type="entry name" value="Ubiquitin-activating_enz"/>
</dbReference>
<feature type="domain" description="THIF-type NAD/FAD binding fold" evidence="1">
    <location>
        <begin position="13"/>
        <end position="247"/>
    </location>
</feature>
<dbReference type="Gene3D" id="3.40.50.720">
    <property type="entry name" value="NAD(P)-binding Rossmann-like Domain"/>
    <property type="match status" value="1"/>
</dbReference>
<name>A0ABW4J6A3_9LACO</name>
<reference evidence="3" key="1">
    <citation type="journal article" date="2019" name="Int. J. Syst. Evol. Microbiol.">
        <title>The Global Catalogue of Microorganisms (GCM) 10K type strain sequencing project: providing services to taxonomists for standard genome sequencing and annotation.</title>
        <authorList>
            <consortium name="The Broad Institute Genomics Platform"/>
            <consortium name="The Broad Institute Genome Sequencing Center for Infectious Disease"/>
            <person name="Wu L."/>
            <person name="Ma J."/>
        </authorList>
    </citation>
    <scope>NUCLEOTIDE SEQUENCE [LARGE SCALE GENOMIC DNA]</scope>
    <source>
        <strain evidence="3">CCM 8896</strain>
    </source>
</reference>
<evidence type="ECO:0000259" key="1">
    <source>
        <dbReference type="Pfam" id="PF00899"/>
    </source>
</evidence>
<accession>A0ABW4J6A3</accession>
<dbReference type="InterPro" id="IPR045886">
    <property type="entry name" value="ThiF/MoeB/HesA"/>
</dbReference>
<dbReference type="RefSeq" id="WP_125714407.1">
    <property type="nucleotide sequence ID" value="NZ_JBHTOP010000022.1"/>
</dbReference>
<evidence type="ECO:0000313" key="2">
    <source>
        <dbReference type="EMBL" id="MFD1671881.1"/>
    </source>
</evidence>
<keyword evidence="3" id="KW-1185">Reference proteome</keyword>
<comment type="caution">
    <text evidence="2">The sequence shown here is derived from an EMBL/GenBank/DDBJ whole genome shotgun (WGS) entry which is preliminary data.</text>
</comment>
<gene>
    <name evidence="2" type="ORF">ACFQ5M_07235</name>
</gene>
<evidence type="ECO:0000313" key="3">
    <source>
        <dbReference type="Proteomes" id="UP001597267"/>
    </source>
</evidence>
<dbReference type="Pfam" id="PF00899">
    <property type="entry name" value="ThiF"/>
    <property type="match status" value="1"/>
</dbReference>
<dbReference type="SUPFAM" id="SSF69572">
    <property type="entry name" value="Activating enzymes of the ubiquitin-like proteins"/>
    <property type="match status" value="1"/>
</dbReference>
<dbReference type="EMBL" id="JBHTOP010000022">
    <property type="protein sequence ID" value="MFD1671881.1"/>
    <property type="molecule type" value="Genomic_DNA"/>
</dbReference>
<organism evidence="2 3">
    <name type="scientific">Agrilactobacillus yilanensis</name>
    <dbReference type="NCBI Taxonomy" id="2485997"/>
    <lineage>
        <taxon>Bacteria</taxon>
        <taxon>Bacillati</taxon>
        <taxon>Bacillota</taxon>
        <taxon>Bacilli</taxon>
        <taxon>Lactobacillales</taxon>
        <taxon>Lactobacillaceae</taxon>
        <taxon>Agrilactobacillus</taxon>
    </lineage>
</organism>
<proteinExistence type="predicted"/>
<protein>
    <submittedName>
        <fullName evidence="2">HesA/MoeB/ThiF family protein</fullName>
    </submittedName>
</protein>